<comment type="caution">
    <text evidence="2">The sequence shown here is derived from an EMBL/GenBank/DDBJ whole genome shotgun (WGS) entry which is preliminary data.</text>
</comment>
<gene>
    <name evidence="2" type="ORF">BXY39_3699</name>
</gene>
<accession>A0A3M0BWP1</accession>
<dbReference type="AlphaFoldDB" id="A0A3M0BWP1"/>
<dbReference type="Proteomes" id="UP000271227">
    <property type="component" value="Unassembled WGS sequence"/>
</dbReference>
<keyword evidence="1" id="KW-0472">Membrane</keyword>
<evidence type="ECO:0000256" key="1">
    <source>
        <dbReference type="SAM" id="Phobius"/>
    </source>
</evidence>
<dbReference type="RefSeq" id="WP_170163952.1">
    <property type="nucleotide sequence ID" value="NZ_REFR01000016.1"/>
</dbReference>
<keyword evidence="1" id="KW-0812">Transmembrane</keyword>
<sequence>MSRMTQIIIALAAVVVLGGLIFLMTWDIPAPSEPVTKTLNNDRFPS</sequence>
<dbReference type="InParanoid" id="A0A3M0BWP1"/>
<reference evidence="2 3" key="1">
    <citation type="submission" date="2018-10" db="EMBL/GenBank/DDBJ databases">
        <title>Genomic Encyclopedia of Archaeal and Bacterial Type Strains, Phase II (KMG-II): from individual species to whole genera.</title>
        <authorList>
            <person name="Goeker M."/>
        </authorList>
    </citation>
    <scope>NUCLEOTIDE SEQUENCE [LARGE SCALE GENOMIC DNA]</scope>
    <source>
        <strain evidence="2 3">DSM 25217</strain>
    </source>
</reference>
<organism evidence="2 3">
    <name type="scientific">Eilatimonas milleporae</name>
    <dbReference type="NCBI Taxonomy" id="911205"/>
    <lineage>
        <taxon>Bacteria</taxon>
        <taxon>Pseudomonadati</taxon>
        <taxon>Pseudomonadota</taxon>
        <taxon>Alphaproteobacteria</taxon>
        <taxon>Kordiimonadales</taxon>
        <taxon>Kordiimonadaceae</taxon>
        <taxon>Eilatimonas</taxon>
    </lineage>
</organism>
<proteinExistence type="predicted"/>
<keyword evidence="1" id="KW-1133">Transmembrane helix</keyword>
<evidence type="ECO:0000313" key="2">
    <source>
        <dbReference type="EMBL" id="RMB01512.1"/>
    </source>
</evidence>
<name>A0A3M0BWP1_9PROT</name>
<evidence type="ECO:0000313" key="3">
    <source>
        <dbReference type="Proteomes" id="UP000271227"/>
    </source>
</evidence>
<dbReference type="EMBL" id="REFR01000016">
    <property type="protein sequence ID" value="RMB01512.1"/>
    <property type="molecule type" value="Genomic_DNA"/>
</dbReference>
<protein>
    <submittedName>
        <fullName evidence="2">Uncharacterized protein</fullName>
    </submittedName>
</protein>
<feature type="transmembrane region" description="Helical" evidence="1">
    <location>
        <begin position="7"/>
        <end position="26"/>
    </location>
</feature>
<keyword evidence="3" id="KW-1185">Reference proteome</keyword>